<dbReference type="InterPro" id="IPR011009">
    <property type="entry name" value="Kinase-like_dom_sf"/>
</dbReference>
<evidence type="ECO:0000259" key="1">
    <source>
        <dbReference type="SMART" id="SM00587"/>
    </source>
</evidence>
<feature type="domain" description="CHK kinase-like" evidence="1">
    <location>
        <begin position="117"/>
        <end position="314"/>
    </location>
</feature>
<sequence>MSDLLEAEEVAAIARMMHPGKVVRLIGYYTVGREKHGYLGEHLTLTIHATASGNDYEHSFFVKSYNVPIDGEMDFLGETGLFKKEVDLYEGLLQKLRDFTHAPECCPKFYFGKHRVLVLEDLTAENFGMKKESGFFDRDHVEQALKAVAALHAGSVVFERKKQIELDKLLPSCFEEIINSTKENSPTYMWKGRQILDLTTAVDFLDKYTPEEKKRAKDRLPDVINNIYSLSKKSEKWPNVFVHGDMWHNNILFRYEEGRPVDCRIVDFQFSRYAPPMHDVMHFLLFNTEKSYRDANEDEALRIYYDFLSENLALDDIDVNDFCKFETFMESKHHYKLLAIIQCLLSTHYLLGGRKVQEGPELKYMDWKEADIYLNERREKIIKNYFQDPVYAKRVGGILTELIDNYILNDTTKSSSNGLPPKNT</sequence>
<dbReference type="SUPFAM" id="SSF56112">
    <property type="entry name" value="Protein kinase-like (PK-like)"/>
    <property type="match status" value="1"/>
</dbReference>
<dbReference type="PANTHER" id="PTHR11012:SF48">
    <property type="entry name" value="CHK KINASE-LIKE DOMAIN-CONTAINING PROTEIN-RELATED"/>
    <property type="match status" value="1"/>
</dbReference>
<dbReference type="PANTHER" id="PTHR11012">
    <property type="entry name" value="PROTEIN KINASE-LIKE DOMAIN-CONTAINING"/>
    <property type="match status" value="1"/>
</dbReference>
<dbReference type="InterPro" id="IPR015897">
    <property type="entry name" value="CHK_kinase-like"/>
</dbReference>
<dbReference type="AlphaFoldDB" id="A0AAW2I2L8"/>
<name>A0AAW2I2L8_9NEOP</name>
<reference evidence="2" key="1">
    <citation type="journal article" date="2024" name="Gigascience">
        <title>Chromosome-level genome of the poultry shaft louse Menopon gallinae provides insight into the host-switching and adaptive evolution of parasitic lice.</title>
        <authorList>
            <person name="Xu Y."/>
            <person name="Ma L."/>
            <person name="Liu S."/>
            <person name="Liang Y."/>
            <person name="Liu Q."/>
            <person name="He Z."/>
            <person name="Tian L."/>
            <person name="Duan Y."/>
            <person name="Cai W."/>
            <person name="Li H."/>
            <person name="Song F."/>
        </authorList>
    </citation>
    <scope>NUCLEOTIDE SEQUENCE</scope>
    <source>
        <strain evidence="2">Cailab_2023a</strain>
    </source>
</reference>
<organism evidence="2">
    <name type="scientific">Menopon gallinae</name>
    <name type="common">poultry shaft louse</name>
    <dbReference type="NCBI Taxonomy" id="328185"/>
    <lineage>
        <taxon>Eukaryota</taxon>
        <taxon>Metazoa</taxon>
        <taxon>Ecdysozoa</taxon>
        <taxon>Arthropoda</taxon>
        <taxon>Hexapoda</taxon>
        <taxon>Insecta</taxon>
        <taxon>Pterygota</taxon>
        <taxon>Neoptera</taxon>
        <taxon>Paraneoptera</taxon>
        <taxon>Psocodea</taxon>
        <taxon>Troctomorpha</taxon>
        <taxon>Phthiraptera</taxon>
        <taxon>Amblycera</taxon>
        <taxon>Menoponidae</taxon>
        <taxon>Menopon</taxon>
    </lineage>
</organism>
<gene>
    <name evidence="2" type="ORF">PYX00_003997</name>
</gene>
<dbReference type="InterPro" id="IPR004119">
    <property type="entry name" value="EcKL"/>
</dbReference>
<dbReference type="EMBL" id="JARGDH010000002">
    <property type="protein sequence ID" value="KAL0276414.1"/>
    <property type="molecule type" value="Genomic_DNA"/>
</dbReference>
<dbReference type="Pfam" id="PF02958">
    <property type="entry name" value="EcKL"/>
    <property type="match status" value="1"/>
</dbReference>
<dbReference type="Gene3D" id="3.90.1200.10">
    <property type="match status" value="1"/>
</dbReference>
<evidence type="ECO:0000313" key="2">
    <source>
        <dbReference type="EMBL" id="KAL0276414.1"/>
    </source>
</evidence>
<accession>A0AAW2I2L8</accession>
<proteinExistence type="predicted"/>
<dbReference type="SMART" id="SM00587">
    <property type="entry name" value="CHK"/>
    <property type="match status" value="1"/>
</dbReference>
<protein>
    <recommendedName>
        <fullName evidence="1">CHK kinase-like domain-containing protein</fullName>
    </recommendedName>
</protein>
<comment type="caution">
    <text evidence="2">The sequence shown here is derived from an EMBL/GenBank/DDBJ whole genome shotgun (WGS) entry which is preliminary data.</text>
</comment>